<name>A0A397NNS2_9SPHN</name>
<evidence type="ECO:0000256" key="5">
    <source>
        <dbReference type="ARBA" id="ARBA00023136"/>
    </source>
</evidence>
<accession>A0A397NNS2</accession>
<comment type="subcellular location">
    <subcellularLocation>
        <location evidence="1">Membrane</location>
        <topology evidence="1">Multi-pass membrane protein</topology>
    </subcellularLocation>
</comment>
<dbReference type="NCBIfam" id="TIGR02783">
    <property type="entry name" value="TrbL_P"/>
    <property type="match status" value="1"/>
</dbReference>
<organism evidence="8 9">
    <name type="scientific">Hephaestia caeni</name>
    <dbReference type="NCBI Taxonomy" id="645617"/>
    <lineage>
        <taxon>Bacteria</taxon>
        <taxon>Pseudomonadati</taxon>
        <taxon>Pseudomonadota</taxon>
        <taxon>Alphaproteobacteria</taxon>
        <taxon>Sphingomonadales</taxon>
        <taxon>Sphingomonadaceae</taxon>
        <taxon>Hephaestia</taxon>
    </lineage>
</organism>
<keyword evidence="9" id="KW-1185">Reference proteome</keyword>
<dbReference type="EMBL" id="QXDC01000004">
    <property type="protein sequence ID" value="RIA37259.1"/>
    <property type="molecule type" value="Genomic_DNA"/>
</dbReference>
<reference evidence="8 9" key="1">
    <citation type="submission" date="2018-08" db="EMBL/GenBank/DDBJ databases">
        <title>Genomic Encyclopedia of Type Strains, Phase IV (KMG-IV): sequencing the most valuable type-strain genomes for metagenomic binning, comparative biology and taxonomic classification.</title>
        <authorList>
            <person name="Goeker M."/>
        </authorList>
    </citation>
    <scope>NUCLEOTIDE SEQUENCE [LARGE SCALE GENOMIC DNA]</scope>
    <source>
        <strain evidence="8 9">DSM 25527</strain>
    </source>
</reference>
<keyword evidence="3 7" id="KW-0812">Transmembrane</keyword>
<feature type="transmembrane region" description="Helical" evidence="7">
    <location>
        <begin position="238"/>
        <end position="259"/>
    </location>
</feature>
<feature type="transmembrane region" description="Helical" evidence="7">
    <location>
        <begin position="64"/>
        <end position="85"/>
    </location>
</feature>
<protein>
    <submittedName>
        <fullName evidence="8">Type IV secretion system protein TrbL</fullName>
    </submittedName>
</protein>
<dbReference type="OrthoDB" id="9788052at2"/>
<feature type="transmembrane region" description="Helical" evidence="7">
    <location>
        <begin position="132"/>
        <end position="165"/>
    </location>
</feature>
<evidence type="ECO:0000256" key="7">
    <source>
        <dbReference type="SAM" id="Phobius"/>
    </source>
</evidence>
<feature type="transmembrane region" description="Helical" evidence="7">
    <location>
        <begin position="271"/>
        <end position="291"/>
    </location>
</feature>
<dbReference type="InterPro" id="IPR007688">
    <property type="entry name" value="Conjugal_tfr_TrbL/VirB6"/>
</dbReference>
<sequence>MNDTGVIDTFLSVFSTYIDSGFGLLGHEVAFLSTTLIAIDLTIAGLFWAWGADEDVLQRLVKKTLYIGTFAFIIGNFQSLADIVFKSFAGLGLQASGGGMSIDDFMKPGTIAATGLQAAKPLLDAAGQYSSLWAVFANLALILVLLIAWLIVVLAFFIIAVQVFITLIEFKLVTLAGFVLLPFAFFNKTAFMAERVLGHVVSTGIKVLVLAVITGIGTTLFNQFTSANLGVEPDINQVMAIALAALSLLGLAIFGPGIANGIVSGGPQLGAGAAAGTALAAGGALVGGTALTRLGMGAAGSAMGTAGRMTAAAARGGTQMAGGATSAYSLGSLGKTGAGAVAGGMAAVGQAATGSAANAVLSPLRKAAAKGGDAIKASFRSGARVGFTATGGTITGGSASAAAPTASGATSGAASASGVPAWAAAMKHRQSVTHGATILTHTMKSGDSHGGGGGPDIKEKD</sequence>
<dbReference type="AlphaFoldDB" id="A0A397NNS2"/>
<feature type="transmembrane region" description="Helical" evidence="7">
    <location>
        <begin position="196"/>
        <end position="217"/>
    </location>
</feature>
<evidence type="ECO:0000256" key="6">
    <source>
        <dbReference type="SAM" id="MobiDB-lite"/>
    </source>
</evidence>
<dbReference type="Pfam" id="PF04610">
    <property type="entry name" value="TrbL"/>
    <property type="match status" value="1"/>
</dbReference>
<dbReference type="NCBIfam" id="NF010449">
    <property type="entry name" value="PRK13875.1"/>
    <property type="match status" value="1"/>
</dbReference>
<dbReference type="GO" id="GO:0030255">
    <property type="term" value="P:protein secretion by the type IV secretion system"/>
    <property type="evidence" value="ECO:0007669"/>
    <property type="project" value="InterPro"/>
</dbReference>
<keyword evidence="5 7" id="KW-0472">Membrane</keyword>
<comment type="caution">
    <text evidence="8">The sequence shown here is derived from an EMBL/GenBank/DDBJ whole genome shotgun (WGS) entry which is preliminary data.</text>
</comment>
<dbReference type="InterPro" id="IPR014150">
    <property type="entry name" value="Conjugal_tfr_TrbL"/>
</dbReference>
<feature type="region of interest" description="Disordered" evidence="6">
    <location>
        <begin position="442"/>
        <end position="461"/>
    </location>
</feature>
<comment type="similarity">
    <text evidence="2">Belongs to the TrbL/VirB6 family.</text>
</comment>
<evidence type="ECO:0000313" key="9">
    <source>
        <dbReference type="Proteomes" id="UP000266568"/>
    </source>
</evidence>
<dbReference type="GO" id="GO:0016020">
    <property type="term" value="C:membrane"/>
    <property type="evidence" value="ECO:0007669"/>
    <property type="project" value="UniProtKB-SubCell"/>
</dbReference>
<feature type="transmembrane region" description="Helical" evidence="7">
    <location>
        <begin position="29"/>
        <end position="52"/>
    </location>
</feature>
<proteinExistence type="inferred from homology"/>
<gene>
    <name evidence="8" type="ORF">DFR49_3137</name>
</gene>
<feature type="transmembrane region" description="Helical" evidence="7">
    <location>
        <begin position="172"/>
        <end position="190"/>
    </location>
</feature>
<keyword evidence="4 7" id="KW-1133">Transmembrane helix</keyword>
<evidence type="ECO:0000256" key="3">
    <source>
        <dbReference type="ARBA" id="ARBA00022692"/>
    </source>
</evidence>
<evidence type="ECO:0000256" key="2">
    <source>
        <dbReference type="ARBA" id="ARBA00007802"/>
    </source>
</evidence>
<dbReference type="RefSeq" id="WP_119036617.1">
    <property type="nucleotide sequence ID" value="NZ_QXDC01000004.1"/>
</dbReference>
<dbReference type="Proteomes" id="UP000266568">
    <property type="component" value="Unassembled WGS sequence"/>
</dbReference>
<evidence type="ECO:0000256" key="4">
    <source>
        <dbReference type="ARBA" id="ARBA00022989"/>
    </source>
</evidence>
<evidence type="ECO:0000313" key="8">
    <source>
        <dbReference type="EMBL" id="RIA37259.1"/>
    </source>
</evidence>
<evidence type="ECO:0000256" key="1">
    <source>
        <dbReference type="ARBA" id="ARBA00004141"/>
    </source>
</evidence>